<proteinExistence type="inferred from homology"/>
<protein>
    <submittedName>
        <fullName evidence="5">Endonuclease</fullName>
    </submittedName>
</protein>
<keyword evidence="4" id="KW-0732">Signal</keyword>
<evidence type="ECO:0000256" key="2">
    <source>
        <dbReference type="ARBA" id="ARBA00022722"/>
    </source>
</evidence>
<dbReference type="InterPro" id="IPR007346">
    <property type="entry name" value="Endonuclease-I"/>
</dbReference>
<dbReference type="Proteomes" id="UP001499988">
    <property type="component" value="Unassembled WGS sequence"/>
</dbReference>
<evidence type="ECO:0000256" key="3">
    <source>
        <dbReference type="ARBA" id="ARBA00022801"/>
    </source>
</evidence>
<dbReference type="PANTHER" id="PTHR33607">
    <property type="entry name" value="ENDONUCLEASE-1"/>
    <property type="match status" value="1"/>
</dbReference>
<evidence type="ECO:0000256" key="4">
    <source>
        <dbReference type="SAM" id="SignalP"/>
    </source>
</evidence>
<feature type="signal peptide" evidence="4">
    <location>
        <begin position="1"/>
        <end position="18"/>
    </location>
</feature>
<accession>A0ABP9EB28</accession>
<dbReference type="Pfam" id="PF04231">
    <property type="entry name" value="Endonuclease_1"/>
    <property type="match status" value="1"/>
</dbReference>
<evidence type="ECO:0000313" key="5">
    <source>
        <dbReference type="EMBL" id="GAA4874207.1"/>
    </source>
</evidence>
<name>A0ABP9EB28_9GAMM</name>
<keyword evidence="3" id="KW-0378">Hydrolase</keyword>
<evidence type="ECO:0000256" key="1">
    <source>
        <dbReference type="ARBA" id="ARBA00006429"/>
    </source>
</evidence>
<dbReference type="RefSeq" id="WP_345332833.1">
    <property type="nucleotide sequence ID" value="NZ_BAABJZ010000006.1"/>
</dbReference>
<dbReference type="InterPro" id="IPR044925">
    <property type="entry name" value="His-Me_finger_sf"/>
</dbReference>
<evidence type="ECO:0000313" key="6">
    <source>
        <dbReference type="Proteomes" id="UP001499988"/>
    </source>
</evidence>
<dbReference type="SUPFAM" id="SSF54060">
    <property type="entry name" value="His-Me finger endonucleases"/>
    <property type="match status" value="1"/>
</dbReference>
<keyword evidence="6" id="KW-1185">Reference proteome</keyword>
<keyword evidence="2" id="KW-0540">Nuclease</keyword>
<comment type="similarity">
    <text evidence="1">Belongs to the EndA/NucM nuclease family.</text>
</comment>
<keyword evidence="5" id="KW-0255">Endonuclease</keyword>
<sequence length="229" mass="26712">MRTPILFLFAALSLPLSAAPQTFSQAKRHLLELYTQALPQRSLYCACPFTNEGKRLIPDLDACGYQVRKQPVRANRIEWEHVMPAWQFGHQRRCWQTGGRRQCQKDDAFRRMEADLHNLHPAIGEVNGDRSNYRFTVWGEAASQYGQCEMVVDFKGRRAQPPMDSRGPIARAYLYMAEQYRIDLSDSQEKLYRAWHTMYPAQQDECHRHTLISERMGWPNPYISEQCNG</sequence>
<comment type="caution">
    <text evidence="5">The sequence shown here is derived from an EMBL/GenBank/DDBJ whole genome shotgun (WGS) entry which is preliminary data.</text>
</comment>
<gene>
    <name evidence="5" type="ORF">GCM10023333_03850</name>
</gene>
<dbReference type="GO" id="GO:0004519">
    <property type="term" value="F:endonuclease activity"/>
    <property type="evidence" value="ECO:0007669"/>
    <property type="project" value="UniProtKB-KW"/>
</dbReference>
<organism evidence="5 6">
    <name type="scientific">Ferrimonas pelagia</name>
    <dbReference type="NCBI Taxonomy" id="1177826"/>
    <lineage>
        <taxon>Bacteria</taxon>
        <taxon>Pseudomonadati</taxon>
        <taxon>Pseudomonadota</taxon>
        <taxon>Gammaproteobacteria</taxon>
        <taxon>Alteromonadales</taxon>
        <taxon>Ferrimonadaceae</taxon>
        <taxon>Ferrimonas</taxon>
    </lineage>
</organism>
<dbReference type="EMBL" id="BAABJZ010000006">
    <property type="protein sequence ID" value="GAA4874207.1"/>
    <property type="molecule type" value="Genomic_DNA"/>
</dbReference>
<dbReference type="PANTHER" id="PTHR33607:SF2">
    <property type="entry name" value="ENDONUCLEASE-1"/>
    <property type="match status" value="1"/>
</dbReference>
<feature type="chain" id="PRO_5045157182" evidence="4">
    <location>
        <begin position="19"/>
        <end position="229"/>
    </location>
</feature>
<reference evidence="6" key="1">
    <citation type="journal article" date="2019" name="Int. J. Syst. Evol. Microbiol.">
        <title>The Global Catalogue of Microorganisms (GCM) 10K type strain sequencing project: providing services to taxonomists for standard genome sequencing and annotation.</title>
        <authorList>
            <consortium name="The Broad Institute Genomics Platform"/>
            <consortium name="The Broad Institute Genome Sequencing Center for Infectious Disease"/>
            <person name="Wu L."/>
            <person name="Ma J."/>
        </authorList>
    </citation>
    <scope>NUCLEOTIDE SEQUENCE [LARGE SCALE GENOMIC DNA]</scope>
    <source>
        <strain evidence="6">JCM 18401</strain>
    </source>
</reference>